<gene>
    <name evidence="1" type="ORF">B1812_05775</name>
</gene>
<proteinExistence type="predicted"/>
<accession>A0A1W6MT37</accession>
<organism evidence="1 2">
    <name type="scientific">Methylocystis bryophila</name>
    <dbReference type="NCBI Taxonomy" id="655015"/>
    <lineage>
        <taxon>Bacteria</taxon>
        <taxon>Pseudomonadati</taxon>
        <taxon>Pseudomonadota</taxon>
        <taxon>Alphaproteobacteria</taxon>
        <taxon>Hyphomicrobiales</taxon>
        <taxon>Methylocystaceae</taxon>
        <taxon>Methylocystis</taxon>
    </lineage>
</organism>
<dbReference type="AlphaFoldDB" id="A0A1W6MT37"/>
<dbReference type="Proteomes" id="UP000193978">
    <property type="component" value="Chromosome"/>
</dbReference>
<name>A0A1W6MT37_9HYPH</name>
<evidence type="ECO:0000313" key="2">
    <source>
        <dbReference type="Proteomes" id="UP000193978"/>
    </source>
</evidence>
<keyword evidence="2" id="KW-1185">Reference proteome</keyword>
<sequence length="98" mass="10708">MERDPMPLQRIEGEIVRERHGFAFPMRIAGTAQNVQVIIDDDALVVTTSMLAGDELRTQLEADLPALEFLAAEKFDHGRATADGVVLISASDVLGFLN</sequence>
<reference evidence="1 2" key="1">
    <citation type="submission" date="2017-02" db="EMBL/GenBank/DDBJ databases">
        <authorList>
            <person name="Peterson S.W."/>
        </authorList>
    </citation>
    <scope>NUCLEOTIDE SEQUENCE [LARGE SCALE GENOMIC DNA]</scope>
    <source>
        <strain evidence="1 2">S285</strain>
    </source>
</reference>
<dbReference type="STRING" id="655015.B1812_05775"/>
<dbReference type="KEGG" id="mbry:B1812_05775"/>
<dbReference type="EMBL" id="CP019948">
    <property type="protein sequence ID" value="ARN80659.1"/>
    <property type="molecule type" value="Genomic_DNA"/>
</dbReference>
<protein>
    <submittedName>
        <fullName evidence="1">Uncharacterized protein</fullName>
    </submittedName>
</protein>
<evidence type="ECO:0000313" key="1">
    <source>
        <dbReference type="EMBL" id="ARN80659.1"/>
    </source>
</evidence>